<feature type="transmembrane region" description="Helical" evidence="8">
    <location>
        <begin position="131"/>
        <end position="152"/>
    </location>
</feature>
<evidence type="ECO:0000313" key="9">
    <source>
        <dbReference type="EMBL" id="MBP1918799.1"/>
    </source>
</evidence>
<keyword evidence="10" id="KW-1185">Reference proteome</keyword>
<gene>
    <name evidence="9" type="ORF">J2Z34_001279</name>
</gene>
<comment type="subcellular location">
    <subcellularLocation>
        <location evidence="1">Cell membrane</location>
        <topology evidence="1">Multi-pass membrane protein</topology>
    </subcellularLocation>
</comment>
<evidence type="ECO:0000256" key="1">
    <source>
        <dbReference type="ARBA" id="ARBA00004651"/>
    </source>
</evidence>
<evidence type="ECO:0000256" key="2">
    <source>
        <dbReference type="ARBA" id="ARBA00022448"/>
    </source>
</evidence>
<evidence type="ECO:0000256" key="7">
    <source>
        <dbReference type="ARBA" id="ARBA00023136"/>
    </source>
</evidence>
<evidence type="ECO:0000256" key="5">
    <source>
        <dbReference type="ARBA" id="ARBA00022989"/>
    </source>
</evidence>
<keyword evidence="5 8" id="KW-1133">Transmembrane helix</keyword>
<feature type="transmembrane region" description="Helical" evidence="8">
    <location>
        <begin position="199"/>
        <end position="219"/>
    </location>
</feature>
<evidence type="ECO:0000256" key="8">
    <source>
        <dbReference type="SAM" id="Phobius"/>
    </source>
</evidence>
<feature type="transmembrane region" description="Helical" evidence="8">
    <location>
        <begin position="46"/>
        <end position="65"/>
    </location>
</feature>
<evidence type="ECO:0000256" key="6">
    <source>
        <dbReference type="ARBA" id="ARBA00023065"/>
    </source>
</evidence>
<dbReference type="Proteomes" id="UP001519271">
    <property type="component" value="Unassembled WGS sequence"/>
</dbReference>
<dbReference type="PANTHER" id="PTHR32024:SF1">
    <property type="entry name" value="KTR SYSTEM POTASSIUM UPTAKE PROTEIN B"/>
    <property type="match status" value="1"/>
</dbReference>
<reference evidence="9 10" key="1">
    <citation type="submission" date="2021-03" db="EMBL/GenBank/DDBJ databases">
        <title>Genomic Encyclopedia of Type Strains, Phase IV (KMG-IV): sequencing the most valuable type-strain genomes for metagenomic binning, comparative biology and taxonomic classification.</title>
        <authorList>
            <person name="Goeker M."/>
        </authorList>
    </citation>
    <scope>NUCLEOTIDE SEQUENCE [LARGE SCALE GENOMIC DNA]</scope>
    <source>
        <strain evidence="9 10">DSM 6139</strain>
    </source>
</reference>
<protein>
    <submittedName>
        <fullName evidence="9">Trk system potassium uptake protein TrkH</fullName>
    </submittedName>
</protein>
<dbReference type="RefSeq" id="WP_209459023.1">
    <property type="nucleotide sequence ID" value="NZ_JAGGKC010000008.1"/>
</dbReference>
<keyword evidence="7 8" id="KW-0472">Membrane</keyword>
<dbReference type="EMBL" id="JAGGKC010000008">
    <property type="protein sequence ID" value="MBP1918799.1"/>
    <property type="molecule type" value="Genomic_DNA"/>
</dbReference>
<keyword evidence="4 8" id="KW-0812">Transmembrane</keyword>
<accession>A0ABS4G2N8</accession>
<evidence type="ECO:0000256" key="3">
    <source>
        <dbReference type="ARBA" id="ARBA00022475"/>
    </source>
</evidence>
<feature type="transmembrane region" description="Helical" evidence="8">
    <location>
        <begin position="77"/>
        <end position="101"/>
    </location>
</feature>
<feature type="transmembrane region" description="Helical" evidence="8">
    <location>
        <begin position="356"/>
        <end position="377"/>
    </location>
</feature>
<evidence type="ECO:0000256" key="4">
    <source>
        <dbReference type="ARBA" id="ARBA00022692"/>
    </source>
</evidence>
<organism evidence="9 10">
    <name type="scientific">Youngiibacter multivorans</name>
    <dbReference type="NCBI Taxonomy" id="937251"/>
    <lineage>
        <taxon>Bacteria</taxon>
        <taxon>Bacillati</taxon>
        <taxon>Bacillota</taxon>
        <taxon>Clostridia</taxon>
        <taxon>Eubacteriales</taxon>
        <taxon>Clostridiaceae</taxon>
        <taxon>Youngiibacter</taxon>
    </lineage>
</organism>
<proteinExistence type="predicted"/>
<comment type="caution">
    <text evidence="9">The sequence shown here is derived from an EMBL/GenBank/DDBJ whole genome shotgun (WGS) entry which is preliminary data.</text>
</comment>
<feature type="transmembrane region" description="Helical" evidence="8">
    <location>
        <begin position="14"/>
        <end position="34"/>
    </location>
</feature>
<keyword evidence="6" id="KW-0406">Ion transport</keyword>
<keyword evidence="2" id="KW-0813">Transport</keyword>
<evidence type="ECO:0000313" key="10">
    <source>
        <dbReference type="Proteomes" id="UP001519271"/>
    </source>
</evidence>
<keyword evidence="3" id="KW-1003">Cell membrane</keyword>
<dbReference type="Pfam" id="PF02386">
    <property type="entry name" value="TrkH"/>
    <property type="match status" value="1"/>
</dbReference>
<feature type="transmembrane region" description="Helical" evidence="8">
    <location>
        <begin position="240"/>
        <end position="259"/>
    </location>
</feature>
<name>A0ABS4G2N8_9CLOT</name>
<feature type="transmembrane region" description="Helical" evidence="8">
    <location>
        <begin position="413"/>
        <end position="437"/>
    </location>
</feature>
<dbReference type="InterPro" id="IPR003445">
    <property type="entry name" value="Cat_transpt"/>
</dbReference>
<sequence length="455" mass="49333">MRIPVTKKRSLNPVQILSIGFAAVILTGGLVLSLPVSSQSGEFTNFLDSIFTATSAVCVTGLVTLDTGTHWNYFGKTVIAILIELGGLGFMSVTTMVALVIGKKITLRERLVMQEAYNAQNLQGIIKLVRYLLFFTFGVQFTAALIFMTQFIPEHGVSKGVYLGFWHSISAFCNAGFDLFGNEITGKFQSLTLLNTNKVLILTTGALIVIGGLGFSVWLELWNNRKSPKLMRRLSLHAKVVLLITGILLFGGMFVFLILEWNYTLSGMTFGNKLVNAWFASVTPRTAGFNSVNLTDMAPASRFITMLLMFIGGSPGSTAGGIKTTTFGIVIFTIFSVLKGREDTELFGKRLSKGTVYKAISVFAIGIALVLFDIILLAMTEAGKPMEMIMYEVFSAFGTVGLSLGITPDLSSMGKVIIGVTMYLGRVGPLTVMLALANIKHPAAIKYPEDKLLIG</sequence>
<dbReference type="PANTHER" id="PTHR32024">
    <property type="entry name" value="TRK SYSTEM POTASSIUM UPTAKE PROTEIN TRKG-RELATED"/>
    <property type="match status" value="1"/>
</dbReference>